<dbReference type="OrthoDB" id="3925971at2759"/>
<feature type="domain" description="Complex 1 LYR protein" evidence="2">
    <location>
        <begin position="17"/>
        <end position="75"/>
    </location>
</feature>
<accession>A0A024RY76</accession>
<dbReference type="HOGENOM" id="CLU_042937_0_0_1"/>
<dbReference type="AlphaFoldDB" id="A0A024RY76"/>
<dbReference type="InterPro" id="IPR008011">
    <property type="entry name" value="Complex1_LYR_dom"/>
</dbReference>
<sequence>MSRSTFIAARNSRHRTAALALYRALLRTASRIPLAENAPKHPLAQIVRKRFSKNTGYTSYRLIYAAMGAGYKFLDLLTKAQTPNSPEHSQVLNHLQSVRNTAAVSRTKPHPKQHKRAPPPEPLLINVAKENEPPKYTSNILPRPRESLKGPRKVPSVSATTEGQPFVRLKKPQPHTLSRMIGRKDRIFSNRIENIMDLDERVTSEAALEDEWDRMMDDLLAKEGVERAKRKKQASYSWDAENNAKMETFGWSVQLSRLWWEWKVEKTWEDWIARGNALQELVEQERSLAEREEGQSKAATGRDHRTPRRNPLDSDDSPPNVGISTIQTLPLMDISRDIELLSDSEKVQDGEAHDPFLSPSWSALVKAQESRMLKWTGGRAERRE</sequence>
<feature type="compositionally biased region" description="Basic residues" evidence="1">
    <location>
        <begin position="107"/>
        <end position="117"/>
    </location>
</feature>
<evidence type="ECO:0000259" key="2">
    <source>
        <dbReference type="Pfam" id="PF05347"/>
    </source>
</evidence>
<feature type="region of interest" description="Disordered" evidence="1">
    <location>
        <begin position="101"/>
        <end position="162"/>
    </location>
</feature>
<protein>
    <recommendedName>
        <fullName evidence="2">Complex 1 LYR protein domain-containing protein</fullName>
    </recommendedName>
</protein>
<feature type="region of interest" description="Disordered" evidence="1">
    <location>
        <begin position="286"/>
        <end position="325"/>
    </location>
</feature>
<name>A0A024RY76_HYPJR</name>
<proteinExistence type="predicted"/>
<gene>
    <name evidence="3" type="ORF">M419DRAFT_89903</name>
</gene>
<reference evidence="4" key="1">
    <citation type="journal article" date="2013" name="Ind. Biotechnol.">
        <title>Comparative genomics analysis of Trichoderma reesei strains.</title>
        <authorList>
            <person name="Koike H."/>
            <person name="Aerts A."/>
            <person name="LaButti K."/>
            <person name="Grigoriev I.V."/>
            <person name="Baker S.E."/>
        </authorList>
    </citation>
    <scope>NUCLEOTIDE SEQUENCE [LARGE SCALE GENOMIC DNA]</scope>
    <source>
        <strain evidence="4">ATCC 56765 / BCRC 32924 / NRRL 11460 / Rut C-30</strain>
    </source>
</reference>
<organism evidence="3 4">
    <name type="scientific">Hypocrea jecorina (strain ATCC 56765 / BCRC 32924 / NRRL 11460 / Rut C-30)</name>
    <name type="common">Trichoderma reesei</name>
    <dbReference type="NCBI Taxonomy" id="1344414"/>
    <lineage>
        <taxon>Eukaryota</taxon>
        <taxon>Fungi</taxon>
        <taxon>Dikarya</taxon>
        <taxon>Ascomycota</taxon>
        <taxon>Pezizomycotina</taxon>
        <taxon>Sordariomycetes</taxon>
        <taxon>Hypocreomycetidae</taxon>
        <taxon>Hypocreales</taxon>
        <taxon>Hypocreaceae</taxon>
        <taxon>Trichoderma</taxon>
    </lineage>
</organism>
<evidence type="ECO:0000313" key="4">
    <source>
        <dbReference type="Proteomes" id="UP000024376"/>
    </source>
</evidence>
<feature type="compositionally biased region" description="Basic and acidic residues" evidence="1">
    <location>
        <begin position="286"/>
        <end position="304"/>
    </location>
</feature>
<dbReference type="KEGG" id="trr:M419DRAFT_89903"/>
<dbReference type="EMBL" id="KI911165">
    <property type="protein sequence ID" value="ETR98109.1"/>
    <property type="molecule type" value="Genomic_DNA"/>
</dbReference>
<evidence type="ECO:0000256" key="1">
    <source>
        <dbReference type="SAM" id="MobiDB-lite"/>
    </source>
</evidence>
<evidence type="ECO:0000313" key="3">
    <source>
        <dbReference type="EMBL" id="ETR98109.1"/>
    </source>
</evidence>
<dbReference type="Proteomes" id="UP000024376">
    <property type="component" value="Unassembled WGS sequence"/>
</dbReference>
<dbReference type="Pfam" id="PF05347">
    <property type="entry name" value="Complex1_LYR"/>
    <property type="match status" value="1"/>
</dbReference>